<evidence type="ECO:0000313" key="19">
    <source>
        <dbReference type="Proteomes" id="UP001596002"/>
    </source>
</evidence>
<dbReference type="Proteomes" id="UP001596002">
    <property type="component" value="Unassembled WGS sequence"/>
</dbReference>
<protein>
    <recommendedName>
        <fullName evidence="3">histidine kinase</fullName>
        <ecNumber evidence="3">2.7.13.3</ecNumber>
    </recommendedName>
</protein>
<evidence type="ECO:0000256" key="8">
    <source>
        <dbReference type="ARBA" id="ARBA00022741"/>
    </source>
</evidence>
<keyword evidence="9 18" id="KW-0418">Kinase</keyword>
<keyword evidence="10" id="KW-0067">ATP-binding</keyword>
<proteinExistence type="predicted"/>
<evidence type="ECO:0000256" key="5">
    <source>
        <dbReference type="ARBA" id="ARBA00022553"/>
    </source>
</evidence>
<keyword evidence="6" id="KW-0808">Transferase</keyword>
<evidence type="ECO:0000256" key="11">
    <source>
        <dbReference type="ARBA" id="ARBA00022989"/>
    </source>
</evidence>
<evidence type="ECO:0000256" key="15">
    <source>
        <dbReference type="SAM" id="Phobius"/>
    </source>
</evidence>
<dbReference type="PROSITE" id="PS50109">
    <property type="entry name" value="HIS_KIN"/>
    <property type="match status" value="1"/>
</dbReference>
<feature type="domain" description="Histidine kinase" evidence="16">
    <location>
        <begin position="280"/>
        <end position="497"/>
    </location>
</feature>
<comment type="catalytic activity">
    <reaction evidence="1">
        <text>ATP + protein L-histidine = ADP + protein N-phospho-L-histidine.</text>
        <dbReference type="EC" id="2.7.13.3"/>
    </reaction>
</comment>
<dbReference type="InterPro" id="IPR036890">
    <property type="entry name" value="HATPase_C_sf"/>
</dbReference>
<dbReference type="Gene3D" id="6.10.340.10">
    <property type="match status" value="1"/>
</dbReference>
<dbReference type="PRINTS" id="PR00344">
    <property type="entry name" value="BCTRLSENSOR"/>
</dbReference>
<reference evidence="19" key="1">
    <citation type="journal article" date="2019" name="Int. J. Syst. Evol. Microbiol.">
        <title>The Global Catalogue of Microorganisms (GCM) 10K type strain sequencing project: providing services to taxonomists for standard genome sequencing and annotation.</title>
        <authorList>
            <consortium name="The Broad Institute Genomics Platform"/>
            <consortium name="The Broad Institute Genome Sequencing Center for Infectious Disease"/>
            <person name="Wu L."/>
            <person name="Ma J."/>
        </authorList>
    </citation>
    <scope>NUCLEOTIDE SEQUENCE [LARGE SCALE GENOMIC DNA]</scope>
    <source>
        <strain evidence="19">WYCCWR 12678</strain>
    </source>
</reference>
<dbReference type="Pfam" id="PF02518">
    <property type="entry name" value="HATPase_c"/>
    <property type="match status" value="1"/>
</dbReference>
<gene>
    <name evidence="18" type="ORF">ACFO8Q_09025</name>
</gene>
<accession>A0ABV9Q1A2</accession>
<dbReference type="SUPFAM" id="SSF158472">
    <property type="entry name" value="HAMP domain-like"/>
    <property type="match status" value="1"/>
</dbReference>
<comment type="subcellular location">
    <subcellularLocation>
        <location evidence="2">Cell membrane</location>
        <topology evidence="2">Multi-pass membrane protein</topology>
    </subcellularLocation>
</comment>
<dbReference type="SMART" id="SM00388">
    <property type="entry name" value="HisKA"/>
    <property type="match status" value="1"/>
</dbReference>
<evidence type="ECO:0000259" key="16">
    <source>
        <dbReference type="PROSITE" id="PS50109"/>
    </source>
</evidence>
<keyword evidence="8" id="KW-0547">Nucleotide-binding</keyword>
<keyword evidence="19" id="KW-1185">Reference proteome</keyword>
<dbReference type="InterPro" id="IPR003660">
    <property type="entry name" value="HAMP_dom"/>
</dbReference>
<dbReference type="Gene3D" id="3.30.565.10">
    <property type="entry name" value="Histidine kinase-like ATPase, C-terminal domain"/>
    <property type="match status" value="1"/>
</dbReference>
<keyword evidence="4" id="KW-1003">Cell membrane</keyword>
<dbReference type="PANTHER" id="PTHR45528">
    <property type="entry name" value="SENSOR HISTIDINE KINASE CPXA"/>
    <property type="match status" value="1"/>
</dbReference>
<dbReference type="RefSeq" id="WP_380025425.1">
    <property type="nucleotide sequence ID" value="NZ_JBHSHC010000064.1"/>
</dbReference>
<sequence>MKLNFRRLIPNWIRSLFNRWINPVYQLIQKKIRQHIRLQLMITFVICFIAAFIVGGISDSVFGKFNRTAYINYSVGRDSIDRDARFLVHKINQDYPNNLGIEEIMKLTPRQLKILIVDLDGKVKYKSEKATETQVDLHGIIRNAMDTRINEGYYENSRREFISFYPIELENMKGYLIVSGAPEGTIMYRQDAWLFPIITGVATFIFLFLFLTRRKMKYIEELAEGLLVISKGNLDYRVVKKSEDELGSLADSVNQMAEELHAKIEHERKMEKVKNELITNVSHDLRTPLTSILGYLKLLMDKKYENPEQMENYFQIVYGKSEKLKVLIEDLFEYTKLTDQEVALRKQKVCLNELLEQLTEELVPPGEENHVSFWKEIPTERIYLWADPDKLARVLENLLTNAIKYSEKPGEIKIRAVEEENSVLLSVHNQGDPIPEEELPRLFDRFYRVDKSRTSERGGSGLGLAIAKSIVELHGGKIWAESEEGETRFLIRFKRDE</sequence>
<dbReference type="EC" id="2.7.13.3" evidence="3"/>
<feature type="coiled-coil region" evidence="14">
    <location>
        <begin position="239"/>
        <end position="276"/>
    </location>
</feature>
<dbReference type="InterPro" id="IPR003594">
    <property type="entry name" value="HATPase_dom"/>
</dbReference>
<dbReference type="CDD" id="cd06225">
    <property type="entry name" value="HAMP"/>
    <property type="match status" value="1"/>
</dbReference>
<keyword evidence="14" id="KW-0175">Coiled coil</keyword>
<evidence type="ECO:0000256" key="4">
    <source>
        <dbReference type="ARBA" id="ARBA00022475"/>
    </source>
</evidence>
<keyword evidence="7 15" id="KW-0812">Transmembrane</keyword>
<organism evidence="18 19">
    <name type="scientific">Effusibacillus consociatus</name>
    <dbReference type="NCBI Taxonomy" id="1117041"/>
    <lineage>
        <taxon>Bacteria</taxon>
        <taxon>Bacillati</taxon>
        <taxon>Bacillota</taxon>
        <taxon>Bacilli</taxon>
        <taxon>Bacillales</taxon>
        <taxon>Alicyclobacillaceae</taxon>
        <taxon>Effusibacillus</taxon>
    </lineage>
</organism>
<dbReference type="SUPFAM" id="SSF55874">
    <property type="entry name" value="ATPase domain of HSP90 chaperone/DNA topoisomerase II/histidine kinase"/>
    <property type="match status" value="1"/>
</dbReference>
<evidence type="ECO:0000256" key="13">
    <source>
        <dbReference type="ARBA" id="ARBA00023136"/>
    </source>
</evidence>
<feature type="transmembrane region" description="Helical" evidence="15">
    <location>
        <begin position="192"/>
        <end position="211"/>
    </location>
</feature>
<dbReference type="CDD" id="cd00082">
    <property type="entry name" value="HisKA"/>
    <property type="match status" value="1"/>
</dbReference>
<dbReference type="InterPro" id="IPR036097">
    <property type="entry name" value="HisK_dim/P_sf"/>
</dbReference>
<keyword evidence="5" id="KW-0597">Phosphoprotein</keyword>
<evidence type="ECO:0000256" key="7">
    <source>
        <dbReference type="ARBA" id="ARBA00022692"/>
    </source>
</evidence>
<dbReference type="InterPro" id="IPR050398">
    <property type="entry name" value="HssS/ArlS-like"/>
</dbReference>
<dbReference type="GO" id="GO:0016301">
    <property type="term" value="F:kinase activity"/>
    <property type="evidence" value="ECO:0007669"/>
    <property type="project" value="UniProtKB-KW"/>
</dbReference>
<evidence type="ECO:0000256" key="6">
    <source>
        <dbReference type="ARBA" id="ARBA00022679"/>
    </source>
</evidence>
<dbReference type="Gene3D" id="1.10.287.130">
    <property type="match status" value="1"/>
</dbReference>
<keyword evidence="13 15" id="KW-0472">Membrane</keyword>
<keyword evidence="11 15" id="KW-1133">Transmembrane helix</keyword>
<evidence type="ECO:0000256" key="10">
    <source>
        <dbReference type="ARBA" id="ARBA00022840"/>
    </source>
</evidence>
<evidence type="ECO:0000256" key="14">
    <source>
        <dbReference type="SAM" id="Coils"/>
    </source>
</evidence>
<dbReference type="Pfam" id="PF00512">
    <property type="entry name" value="HisKA"/>
    <property type="match status" value="1"/>
</dbReference>
<comment type="caution">
    <text evidence="18">The sequence shown here is derived from an EMBL/GenBank/DDBJ whole genome shotgun (WGS) entry which is preliminary data.</text>
</comment>
<dbReference type="Pfam" id="PF00672">
    <property type="entry name" value="HAMP"/>
    <property type="match status" value="1"/>
</dbReference>
<evidence type="ECO:0000256" key="12">
    <source>
        <dbReference type="ARBA" id="ARBA00023012"/>
    </source>
</evidence>
<evidence type="ECO:0000256" key="1">
    <source>
        <dbReference type="ARBA" id="ARBA00000085"/>
    </source>
</evidence>
<evidence type="ECO:0000256" key="2">
    <source>
        <dbReference type="ARBA" id="ARBA00004651"/>
    </source>
</evidence>
<name>A0ABV9Q1A2_9BACL</name>
<dbReference type="SUPFAM" id="SSF47384">
    <property type="entry name" value="Homodimeric domain of signal transducing histidine kinase"/>
    <property type="match status" value="1"/>
</dbReference>
<dbReference type="CDD" id="cd00075">
    <property type="entry name" value="HATPase"/>
    <property type="match status" value="1"/>
</dbReference>
<evidence type="ECO:0000259" key="17">
    <source>
        <dbReference type="PROSITE" id="PS50885"/>
    </source>
</evidence>
<feature type="transmembrane region" description="Helical" evidence="15">
    <location>
        <begin position="38"/>
        <end position="57"/>
    </location>
</feature>
<keyword evidence="12" id="KW-0902">Two-component regulatory system</keyword>
<evidence type="ECO:0000313" key="18">
    <source>
        <dbReference type="EMBL" id="MFC4767503.1"/>
    </source>
</evidence>
<dbReference type="PROSITE" id="PS50885">
    <property type="entry name" value="HAMP"/>
    <property type="match status" value="1"/>
</dbReference>
<evidence type="ECO:0000256" key="9">
    <source>
        <dbReference type="ARBA" id="ARBA00022777"/>
    </source>
</evidence>
<dbReference type="PANTHER" id="PTHR45528:SF8">
    <property type="entry name" value="HISTIDINE KINASE"/>
    <property type="match status" value="1"/>
</dbReference>
<dbReference type="SMART" id="SM00304">
    <property type="entry name" value="HAMP"/>
    <property type="match status" value="1"/>
</dbReference>
<feature type="domain" description="HAMP" evidence="17">
    <location>
        <begin position="213"/>
        <end position="265"/>
    </location>
</feature>
<evidence type="ECO:0000256" key="3">
    <source>
        <dbReference type="ARBA" id="ARBA00012438"/>
    </source>
</evidence>
<dbReference type="InterPro" id="IPR005467">
    <property type="entry name" value="His_kinase_dom"/>
</dbReference>
<dbReference type="SMART" id="SM00387">
    <property type="entry name" value="HATPase_c"/>
    <property type="match status" value="1"/>
</dbReference>
<dbReference type="EMBL" id="JBHSHC010000064">
    <property type="protein sequence ID" value="MFC4767503.1"/>
    <property type="molecule type" value="Genomic_DNA"/>
</dbReference>
<dbReference type="InterPro" id="IPR003661">
    <property type="entry name" value="HisK_dim/P_dom"/>
</dbReference>
<dbReference type="InterPro" id="IPR004358">
    <property type="entry name" value="Sig_transdc_His_kin-like_C"/>
</dbReference>